<evidence type="ECO:0008006" key="4">
    <source>
        <dbReference type="Google" id="ProtNLM"/>
    </source>
</evidence>
<gene>
    <name evidence="2" type="ORF">TRFO_26038</name>
</gene>
<keyword evidence="3" id="KW-1185">Reference proteome</keyword>
<dbReference type="GeneID" id="94839412"/>
<dbReference type="RefSeq" id="XP_068359117.1">
    <property type="nucleotide sequence ID" value="XM_068504708.1"/>
</dbReference>
<evidence type="ECO:0000313" key="2">
    <source>
        <dbReference type="EMBL" id="OHT05981.1"/>
    </source>
</evidence>
<feature type="coiled-coil region" evidence="1">
    <location>
        <begin position="16"/>
        <end position="43"/>
    </location>
</feature>
<protein>
    <recommendedName>
        <fullName evidence="4">GRIP domain-containing protein</fullName>
    </recommendedName>
</protein>
<proteinExistence type="predicted"/>
<reference evidence="2" key="1">
    <citation type="submission" date="2016-10" db="EMBL/GenBank/DDBJ databases">
        <authorList>
            <person name="Benchimol M."/>
            <person name="Almeida L.G."/>
            <person name="Vasconcelos A.T."/>
            <person name="Perreira-Neves A."/>
            <person name="Rosa I.A."/>
            <person name="Tasca T."/>
            <person name="Bogo M.R."/>
            <person name="de Souza W."/>
        </authorList>
    </citation>
    <scope>NUCLEOTIDE SEQUENCE [LARGE SCALE GENOMIC DNA]</scope>
    <source>
        <strain evidence="2">K</strain>
    </source>
</reference>
<organism evidence="2 3">
    <name type="scientific">Tritrichomonas foetus</name>
    <dbReference type="NCBI Taxonomy" id="1144522"/>
    <lineage>
        <taxon>Eukaryota</taxon>
        <taxon>Metamonada</taxon>
        <taxon>Parabasalia</taxon>
        <taxon>Tritrichomonadida</taxon>
        <taxon>Tritrichomonadidae</taxon>
        <taxon>Tritrichomonas</taxon>
    </lineage>
</organism>
<evidence type="ECO:0000256" key="1">
    <source>
        <dbReference type="SAM" id="Coils"/>
    </source>
</evidence>
<dbReference type="Proteomes" id="UP000179807">
    <property type="component" value="Unassembled WGS sequence"/>
</dbReference>
<dbReference type="EMBL" id="MLAK01000739">
    <property type="protein sequence ID" value="OHT05981.1"/>
    <property type="molecule type" value="Genomic_DNA"/>
</dbReference>
<feature type="coiled-coil region" evidence="1">
    <location>
        <begin position="118"/>
        <end position="216"/>
    </location>
</feature>
<sequence>MKLINNSSKLLSLFNSKLYENKLQRLTDKINSLTNEISHIKQTKKGDETAILRSTLGIQTCEDEILLNLKISNDELHSLINEKDTKISELSDKIDQIFDFSIERNDLKDKIDHIEGILYEKLKENNELRSKLEEAATEKEKLFDSTQRQLVEKFDIRNQLDELQEKIKEMKETLHNVNNREKERKLAILGYFKAQNNQLKNENLKMKEKLNQRSSQHQETIVFKQYMKKVLMQFFIQDDSKRTELIPVLLQMCGANEHEIQTSKCQWERSLQFISKAAGLFGF</sequence>
<keyword evidence="1" id="KW-0175">Coiled coil</keyword>
<dbReference type="OrthoDB" id="10642268at2759"/>
<comment type="caution">
    <text evidence="2">The sequence shown here is derived from an EMBL/GenBank/DDBJ whole genome shotgun (WGS) entry which is preliminary data.</text>
</comment>
<evidence type="ECO:0000313" key="3">
    <source>
        <dbReference type="Proteomes" id="UP000179807"/>
    </source>
</evidence>
<dbReference type="AlphaFoldDB" id="A0A1J4K965"/>
<dbReference type="VEuPathDB" id="TrichDB:TRFO_26038"/>
<name>A0A1J4K965_9EUKA</name>
<accession>A0A1J4K965</accession>